<evidence type="ECO:0000313" key="2">
    <source>
        <dbReference type="EMBL" id="CDW58888.1"/>
    </source>
</evidence>
<reference evidence="2" key="1">
    <citation type="submission" date="2014-01" db="EMBL/GenBank/DDBJ databases">
        <authorList>
            <person name="Aslett M."/>
        </authorList>
    </citation>
    <scope>NUCLEOTIDE SEQUENCE</scope>
</reference>
<evidence type="ECO:0000256" key="1">
    <source>
        <dbReference type="SAM" id="MobiDB-lite"/>
    </source>
</evidence>
<dbReference type="AlphaFoldDB" id="A0A077ZGV4"/>
<dbReference type="EMBL" id="HG806442">
    <property type="protein sequence ID" value="CDW58888.1"/>
    <property type="molecule type" value="Genomic_DNA"/>
</dbReference>
<sequence>MSVPESSDNVPTTTEGTDRALGSSDNVPSTTEGRDRALGSSDNVPSTSGGSVKETRRRRNRLGGIDWLQETVPDENAAVLFLRIKGLLHRERMCPCCGQGMHLAPGGMVWRCYKRSCRKKFSVRSGTWFGVPRERLPLRKAVQIIYHWSQGHATIKFCVEQLGICKQAAIRWCRYLRQLAADALATTPVQLGGPGLHLSEFMWRRRIGTADAFDAILDVILRPPRQDEPHPPRQDEPPVPQSLPQSTVCRALTCTSIDALCLSRTQVNPSEAPPATSVAG</sequence>
<feature type="region of interest" description="Disordered" evidence="1">
    <location>
        <begin position="224"/>
        <end position="244"/>
    </location>
</feature>
<dbReference type="Proteomes" id="UP000030665">
    <property type="component" value="Unassembled WGS sequence"/>
</dbReference>
<name>A0A077ZGV4_TRITR</name>
<proteinExistence type="predicted"/>
<feature type="compositionally biased region" description="Polar residues" evidence="1">
    <location>
        <begin position="40"/>
        <end position="50"/>
    </location>
</feature>
<feature type="region of interest" description="Disordered" evidence="1">
    <location>
        <begin position="1"/>
        <end position="56"/>
    </location>
</feature>
<reference evidence="2" key="2">
    <citation type="submission" date="2014-03" db="EMBL/GenBank/DDBJ databases">
        <title>The whipworm genome and dual-species transcriptomics of an intimate host-pathogen interaction.</title>
        <authorList>
            <person name="Foth B.J."/>
            <person name="Tsai I.J."/>
            <person name="Reid A.J."/>
            <person name="Bancroft A.J."/>
            <person name="Nichol S."/>
            <person name="Tracey A."/>
            <person name="Holroyd N."/>
            <person name="Cotton J.A."/>
            <person name="Stanley E.J."/>
            <person name="Zarowiecki M."/>
            <person name="Liu J.Z."/>
            <person name="Huckvale T."/>
            <person name="Cooper P.J."/>
            <person name="Grencis R.K."/>
            <person name="Berriman M."/>
        </authorList>
    </citation>
    <scope>NUCLEOTIDE SEQUENCE [LARGE SCALE GENOMIC DNA]</scope>
</reference>
<accession>A0A077ZGV4</accession>
<dbReference type="OrthoDB" id="6629194at2759"/>
<organism evidence="2 3">
    <name type="scientific">Trichuris trichiura</name>
    <name type="common">Whipworm</name>
    <name type="synonym">Trichocephalus trichiurus</name>
    <dbReference type="NCBI Taxonomy" id="36087"/>
    <lineage>
        <taxon>Eukaryota</taxon>
        <taxon>Metazoa</taxon>
        <taxon>Ecdysozoa</taxon>
        <taxon>Nematoda</taxon>
        <taxon>Enoplea</taxon>
        <taxon>Dorylaimia</taxon>
        <taxon>Trichinellida</taxon>
        <taxon>Trichuridae</taxon>
        <taxon>Trichuris</taxon>
    </lineage>
</organism>
<gene>
    <name evidence="2" type="ORF">TTRE_0000721401</name>
</gene>
<keyword evidence="3" id="KW-1185">Reference proteome</keyword>
<protein>
    <submittedName>
        <fullName evidence="2">Uncharacterized protein</fullName>
    </submittedName>
</protein>
<feature type="compositionally biased region" description="Basic and acidic residues" evidence="1">
    <location>
        <begin position="224"/>
        <end position="236"/>
    </location>
</feature>
<feature type="compositionally biased region" description="Polar residues" evidence="1">
    <location>
        <begin position="1"/>
        <end position="15"/>
    </location>
</feature>
<evidence type="ECO:0000313" key="3">
    <source>
        <dbReference type="Proteomes" id="UP000030665"/>
    </source>
</evidence>
<dbReference type="STRING" id="36087.A0A077ZGV4"/>